<evidence type="ECO:0000256" key="1">
    <source>
        <dbReference type="ARBA" id="ARBA00023015"/>
    </source>
</evidence>
<accession>A0A6I6K4A6</accession>
<evidence type="ECO:0000256" key="2">
    <source>
        <dbReference type="ARBA" id="ARBA00023125"/>
    </source>
</evidence>
<dbReference type="InterPro" id="IPR019734">
    <property type="entry name" value="TPR_rpt"/>
</dbReference>
<evidence type="ECO:0000256" key="4">
    <source>
        <dbReference type="PROSITE-ProRule" id="PRU00339"/>
    </source>
</evidence>
<evidence type="ECO:0000256" key="6">
    <source>
        <dbReference type="SAM" id="Phobius"/>
    </source>
</evidence>
<dbReference type="PANTHER" id="PTHR43280:SF29">
    <property type="entry name" value="ARAC-FAMILY TRANSCRIPTIONAL REGULATOR"/>
    <property type="match status" value="1"/>
</dbReference>
<keyword evidence="6" id="KW-0812">Transmembrane</keyword>
<dbReference type="Pfam" id="PF12833">
    <property type="entry name" value="HTH_18"/>
    <property type="match status" value="1"/>
</dbReference>
<feature type="domain" description="HTH araC/xylS-type" evidence="7">
    <location>
        <begin position="505"/>
        <end position="613"/>
    </location>
</feature>
<dbReference type="KEGG" id="mcos:GM418_28445"/>
<dbReference type="Gene3D" id="1.10.10.60">
    <property type="entry name" value="Homeodomain-like"/>
    <property type="match status" value="2"/>
</dbReference>
<keyword evidence="6" id="KW-0472">Membrane</keyword>
<dbReference type="Proteomes" id="UP000428260">
    <property type="component" value="Chromosome"/>
</dbReference>
<dbReference type="SUPFAM" id="SSF48452">
    <property type="entry name" value="TPR-like"/>
    <property type="match status" value="1"/>
</dbReference>
<dbReference type="InterPro" id="IPR018060">
    <property type="entry name" value="HTH_AraC"/>
</dbReference>
<keyword evidence="1" id="KW-0805">Transcription regulation</keyword>
<proteinExistence type="predicted"/>
<gene>
    <name evidence="8" type="ORF">GM418_28445</name>
</gene>
<dbReference type="InterPro" id="IPR011990">
    <property type="entry name" value="TPR-like_helical_dom_sf"/>
</dbReference>
<dbReference type="InterPro" id="IPR009057">
    <property type="entry name" value="Homeodomain-like_sf"/>
</dbReference>
<feature type="coiled-coil region" evidence="5">
    <location>
        <begin position="461"/>
        <end position="491"/>
    </location>
</feature>
<sequence>MTMLKVLTLAFTISLLFLPGVQIIFGQKFQRAENMSAETYETYLDSVTSGDWKIESAGEYYYWLEDNSKSILNTKNIFLKSFYFVEKAMAAEATDNDSVAYNCINEAFVILSKTNYSNIKLKILKIGLLLSTRGFDYFTKIHFLKKIENSGILKSDSTELTDVMLQIADLYWHLHQYDHSIGYCEKALHLSGLQNYKKGKIRALLTMYTNSHFISTDKSYKFYLEEALRNALSLGDSSLIAEVYFNTGLSFYRDGNQQEAIKYYKLSRSYEKERGSQSDLYTCAHLQLSFTIADSVEAVGKISNFFMRESVKQNFYSYLSNAYRGKAWYFAKTANRDSSVFYLDKAFENRQSLPEKKDASPGFYYNLYVVADMVRDKNRALKYLSLAHKQYVKANRESNSEQLNNIRASLDYELQEEKINNLSLQNELTKEKNTRQKIFIGAVTALLVLTLSFFIYIRKKYRQLRDSYKELIRKNLELDKLHSRISKTEEKVNHHKNGNGIKNEDEIYKRLKELFEKDKIYKQADISIINLAKMLNTNTSYLSSIINHHFEEPFKTIVNKYRINEVRRILGSSEYNNYSIEGIAEEVGYKSRSTFYQSFKQITGLTPTQYIENVRLLSDYDLYKNESD</sequence>
<evidence type="ECO:0000256" key="5">
    <source>
        <dbReference type="SAM" id="Coils"/>
    </source>
</evidence>
<keyword evidence="9" id="KW-1185">Reference proteome</keyword>
<dbReference type="SMART" id="SM00028">
    <property type="entry name" value="TPR"/>
    <property type="match status" value="3"/>
</dbReference>
<evidence type="ECO:0000256" key="3">
    <source>
        <dbReference type="ARBA" id="ARBA00023163"/>
    </source>
</evidence>
<name>A0A6I6K4A6_9BACT</name>
<organism evidence="8 9">
    <name type="scientific">Maribellus comscasis</name>
    <dbReference type="NCBI Taxonomy" id="2681766"/>
    <lineage>
        <taxon>Bacteria</taxon>
        <taxon>Pseudomonadati</taxon>
        <taxon>Bacteroidota</taxon>
        <taxon>Bacteroidia</taxon>
        <taxon>Marinilabiliales</taxon>
        <taxon>Prolixibacteraceae</taxon>
        <taxon>Maribellus</taxon>
    </lineage>
</organism>
<feature type="repeat" description="TPR" evidence="4">
    <location>
        <begin position="241"/>
        <end position="274"/>
    </location>
</feature>
<keyword evidence="6" id="KW-1133">Transmembrane helix</keyword>
<dbReference type="SUPFAM" id="SSF46689">
    <property type="entry name" value="Homeodomain-like"/>
    <property type="match status" value="1"/>
</dbReference>
<dbReference type="SMART" id="SM00342">
    <property type="entry name" value="HTH_ARAC"/>
    <property type="match status" value="1"/>
</dbReference>
<dbReference type="EMBL" id="CP046401">
    <property type="protein sequence ID" value="QGY47457.1"/>
    <property type="molecule type" value="Genomic_DNA"/>
</dbReference>
<dbReference type="GO" id="GO:0043565">
    <property type="term" value="F:sequence-specific DNA binding"/>
    <property type="evidence" value="ECO:0007669"/>
    <property type="project" value="InterPro"/>
</dbReference>
<evidence type="ECO:0000259" key="7">
    <source>
        <dbReference type="PROSITE" id="PS01124"/>
    </source>
</evidence>
<keyword evidence="5" id="KW-0175">Coiled coil</keyword>
<dbReference type="GO" id="GO:0003700">
    <property type="term" value="F:DNA-binding transcription factor activity"/>
    <property type="evidence" value="ECO:0007669"/>
    <property type="project" value="InterPro"/>
</dbReference>
<dbReference type="Gene3D" id="1.25.40.10">
    <property type="entry name" value="Tetratricopeptide repeat domain"/>
    <property type="match status" value="1"/>
</dbReference>
<dbReference type="PANTHER" id="PTHR43280">
    <property type="entry name" value="ARAC-FAMILY TRANSCRIPTIONAL REGULATOR"/>
    <property type="match status" value="1"/>
</dbReference>
<evidence type="ECO:0000313" key="9">
    <source>
        <dbReference type="Proteomes" id="UP000428260"/>
    </source>
</evidence>
<feature type="transmembrane region" description="Helical" evidence="6">
    <location>
        <begin position="438"/>
        <end position="457"/>
    </location>
</feature>
<protein>
    <submittedName>
        <fullName evidence="8">Helix-turn-helix domain-containing protein</fullName>
    </submittedName>
</protein>
<keyword evidence="4" id="KW-0802">TPR repeat</keyword>
<dbReference type="AlphaFoldDB" id="A0A6I6K4A6"/>
<dbReference type="InterPro" id="IPR018062">
    <property type="entry name" value="HTH_AraC-typ_CS"/>
</dbReference>
<dbReference type="PROSITE" id="PS00041">
    <property type="entry name" value="HTH_ARAC_FAMILY_1"/>
    <property type="match status" value="1"/>
</dbReference>
<dbReference type="PROSITE" id="PS01124">
    <property type="entry name" value="HTH_ARAC_FAMILY_2"/>
    <property type="match status" value="1"/>
</dbReference>
<keyword evidence="3" id="KW-0804">Transcription</keyword>
<reference evidence="8 9" key="1">
    <citation type="submission" date="2019-11" db="EMBL/GenBank/DDBJ databases">
        <authorList>
            <person name="Zheng R.K."/>
            <person name="Sun C.M."/>
        </authorList>
    </citation>
    <scope>NUCLEOTIDE SEQUENCE [LARGE SCALE GENOMIC DNA]</scope>
    <source>
        <strain evidence="8 9">WC007</strain>
    </source>
</reference>
<dbReference type="PROSITE" id="PS50005">
    <property type="entry name" value="TPR"/>
    <property type="match status" value="1"/>
</dbReference>
<evidence type="ECO:0000313" key="8">
    <source>
        <dbReference type="EMBL" id="QGY47457.1"/>
    </source>
</evidence>
<keyword evidence="2" id="KW-0238">DNA-binding</keyword>